<evidence type="ECO:0000313" key="10">
    <source>
        <dbReference type="EMBL" id="KAJ8608513.1"/>
    </source>
</evidence>
<dbReference type="InterPro" id="IPR050560">
    <property type="entry name" value="MYB_TF"/>
</dbReference>
<keyword evidence="6" id="KW-0539">Nucleus</keyword>
<feature type="domain" description="HTH myb-type" evidence="9">
    <location>
        <begin position="144"/>
        <end position="201"/>
    </location>
</feature>
<reference evidence="10" key="1">
    <citation type="submission" date="2023-01" db="EMBL/GenBank/DDBJ databases">
        <title>Metagenome sequencing of chrysophaentin producing Chrysophaeum taylorii.</title>
        <authorList>
            <person name="Davison J."/>
            <person name="Bewley C."/>
        </authorList>
    </citation>
    <scope>NUCLEOTIDE SEQUENCE</scope>
    <source>
        <strain evidence="10">NIES-1699</strain>
    </source>
</reference>
<feature type="domain" description="HTH myb-type" evidence="9">
    <location>
        <begin position="91"/>
        <end position="143"/>
    </location>
</feature>
<evidence type="ECO:0000313" key="11">
    <source>
        <dbReference type="Proteomes" id="UP001230188"/>
    </source>
</evidence>
<evidence type="ECO:0000256" key="3">
    <source>
        <dbReference type="ARBA" id="ARBA00023015"/>
    </source>
</evidence>
<dbReference type="InterPro" id="IPR001005">
    <property type="entry name" value="SANT/Myb"/>
</dbReference>
<evidence type="ECO:0000256" key="5">
    <source>
        <dbReference type="ARBA" id="ARBA00023163"/>
    </source>
</evidence>
<dbReference type="InterPro" id="IPR017930">
    <property type="entry name" value="Myb_dom"/>
</dbReference>
<evidence type="ECO:0000256" key="2">
    <source>
        <dbReference type="ARBA" id="ARBA00022737"/>
    </source>
</evidence>
<dbReference type="Proteomes" id="UP001230188">
    <property type="component" value="Unassembled WGS sequence"/>
</dbReference>
<name>A0AAD7XN55_9STRA</name>
<evidence type="ECO:0000256" key="4">
    <source>
        <dbReference type="ARBA" id="ARBA00023125"/>
    </source>
</evidence>
<dbReference type="PANTHER" id="PTHR45614:SF232">
    <property type="entry name" value="TRANSCRIPTION FACTOR MYB3R-2"/>
    <property type="match status" value="1"/>
</dbReference>
<feature type="region of interest" description="Disordered" evidence="7">
    <location>
        <begin position="24"/>
        <end position="99"/>
    </location>
</feature>
<dbReference type="GO" id="GO:0000978">
    <property type="term" value="F:RNA polymerase II cis-regulatory region sequence-specific DNA binding"/>
    <property type="evidence" value="ECO:0007669"/>
    <property type="project" value="TreeGrafter"/>
</dbReference>
<dbReference type="Gene3D" id="1.10.10.60">
    <property type="entry name" value="Homeodomain-like"/>
    <property type="match status" value="3"/>
</dbReference>
<feature type="compositionally biased region" description="Polar residues" evidence="7">
    <location>
        <begin position="45"/>
        <end position="74"/>
    </location>
</feature>
<dbReference type="FunFam" id="1.10.10.60:FF:000016">
    <property type="entry name" value="Transcriptional activator Myb isoform A"/>
    <property type="match status" value="1"/>
</dbReference>
<feature type="domain" description="HTH myb-type" evidence="9">
    <location>
        <begin position="202"/>
        <end position="252"/>
    </location>
</feature>
<dbReference type="FunFam" id="1.10.10.60:FF:000010">
    <property type="entry name" value="Transcriptional activator Myb isoform A"/>
    <property type="match status" value="1"/>
</dbReference>
<sequence>MKNTPMGRAPQVKREHVEDVLIAEDVGTARTNKRSTLGQLDVGQFSGSSAPTSPAESLSSPDQQQQRHATSQQFPAGGGAPTVDIKFRPPRKAPVGGKWTEDEDQRLREIVEMYGAKNWKRLASILGNVRSDVQCLHRWNKVLRPGLSKGPWTTEEDKIVKDMVLKHGAGNIKWSVIAAQLPGRIGKQCRERWFNHLDPEIKKGDWTPEEDSILFETQRIHGNRWSEIAKLLPGRTENAVKNRWNSSARKRWLRENGLSESPCSAQIVRSPATMPFQNPVSPAPVPSLPQHLRPPVLTLLNHNCSANLMNNPITDLLDQDQHGLLGASGILGVADSVDLLSAFHDEDKTENVDPGGTDEAQQLIDARVTELRASDEMDFSKAVDYLSMDPFGADGSSSMNVQFKPEDLRHASRHDEFPSYDASVAFDNSSQGKTVSGLEGTTAALSMMPPSMESGGLSSSFDSGLRAALNGVMPPPTSGVVGPPTAFPNQTQPEMVKLESHDGFVPEPKVDGTGPLSEQLQRAATVAVERIVAASSEKEVPLTMLPYFHFLNLMAQFSETTISSPHKGDPQSTGQAHHPPIDTQHQLIALAHKVKQEKLV</sequence>
<dbReference type="Pfam" id="PF13921">
    <property type="entry name" value="Myb_DNA-bind_6"/>
    <property type="match status" value="1"/>
</dbReference>
<organism evidence="10 11">
    <name type="scientific">Chrysophaeum taylorii</name>
    <dbReference type="NCBI Taxonomy" id="2483200"/>
    <lineage>
        <taxon>Eukaryota</taxon>
        <taxon>Sar</taxon>
        <taxon>Stramenopiles</taxon>
        <taxon>Ochrophyta</taxon>
        <taxon>Pelagophyceae</taxon>
        <taxon>Pelagomonadales</taxon>
        <taxon>Pelagomonadaceae</taxon>
        <taxon>Chrysophaeum</taxon>
    </lineage>
</organism>
<evidence type="ECO:0000259" key="8">
    <source>
        <dbReference type="PROSITE" id="PS50090"/>
    </source>
</evidence>
<dbReference type="GO" id="GO:0005634">
    <property type="term" value="C:nucleus"/>
    <property type="evidence" value="ECO:0007669"/>
    <property type="project" value="UniProtKB-SubCell"/>
</dbReference>
<keyword evidence="5" id="KW-0804">Transcription</keyword>
<dbReference type="AlphaFoldDB" id="A0AAD7XN55"/>
<dbReference type="SUPFAM" id="SSF46689">
    <property type="entry name" value="Homeodomain-like"/>
    <property type="match status" value="2"/>
</dbReference>
<keyword evidence="11" id="KW-1185">Reference proteome</keyword>
<dbReference type="CDD" id="cd00167">
    <property type="entry name" value="SANT"/>
    <property type="match status" value="3"/>
</dbReference>
<feature type="domain" description="Myb-like" evidence="8">
    <location>
        <begin position="144"/>
        <end position="197"/>
    </location>
</feature>
<dbReference type="EMBL" id="JAQMWT010000167">
    <property type="protein sequence ID" value="KAJ8608513.1"/>
    <property type="molecule type" value="Genomic_DNA"/>
</dbReference>
<protein>
    <submittedName>
        <fullName evidence="10">Uncharacterized protein</fullName>
    </submittedName>
</protein>
<dbReference type="PROSITE" id="PS51294">
    <property type="entry name" value="HTH_MYB"/>
    <property type="match status" value="3"/>
</dbReference>
<dbReference type="PANTHER" id="PTHR45614">
    <property type="entry name" value="MYB PROTEIN-RELATED"/>
    <property type="match status" value="1"/>
</dbReference>
<evidence type="ECO:0000256" key="7">
    <source>
        <dbReference type="SAM" id="MobiDB-lite"/>
    </source>
</evidence>
<proteinExistence type="predicted"/>
<dbReference type="Pfam" id="PF00249">
    <property type="entry name" value="Myb_DNA-binding"/>
    <property type="match status" value="1"/>
</dbReference>
<keyword evidence="2" id="KW-0677">Repeat</keyword>
<dbReference type="GO" id="GO:0000981">
    <property type="term" value="F:DNA-binding transcription factor activity, RNA polymerase II-specific"/>
    <property type="evidence" value="ECO:0007669"/>
    <property type="project" value="TreeGrafter"/>
</dbReference>
<gene>
    <name evidence="10" type="ORF">CTAYLR_005722</name>
</gene>
<evidence type="ECO:0000256" key="1">
    <source>
        <dbReference type="ARBA" id="ARBA00004123"/>
    </source>
</evidence>
<evidence type="ECO:0000259" key="9">
    <source>
        <dbReference type="PROSITE" id="PS51294"/>
    </source>
</evidence>
<keyword evidence="3" id="KW-0805">Transcription regulation</keyword>
<comment type="subcellular location">
    <subcellularLocation>
        <location evidence="1">Nucleus</location>
    </subcellularLocation>
</comment>
<dbReference type="InterPro" id="IPR009057">
    <property type="entry name" value="Homeodomain-like_sf"/>
</dbReference>
<feature type="domain" description="Myb-like" evidence="8">
    <location>
        <begin position="97"/>
        <end position="143"/>
    </location>
</feature>
<feature type="domain" description="Myb-like" evidence="8">
    <location>
        <begin position="198"/>
        <end position="248"/>
    </location>
</feature>
<evidence type="ECO:0000256" key="6">
    <source>
        <dbReference type="ARBA" id="ARBA00023242"/>
    </source>
</evidence>
<dbReference type="PROSITE" id="PS50090">
    <property type="entry name" value="MYB_LIKE"/>
    <property type="match status" value="3"/>
</dbReference>
<dbReference type="SMART" id="SM00717">
    <property type="entry name" value="SANT"/>
    <property type="match status" value="3"/>
</dbReference>
<keyword evidence="4" id="KW-0238">DNA-binding</keyword>
<comment type="caution">
    <text evidence="10">The sequence shown here is derived from an EMBL/GenBank/DDBJ whole genome shotgun (WGS) entry which is preliminary data.</text>
</comment>
<accession>A0AAD7XN55</accession>